<dbReference type="AlphaFoldDB" id="A0A4R3KCG6"/>
<evidence type="ECO:0000256" key="9">
    <source>
        <dbReference type="ARBA" id="ARBA00022840"/>
    </source>
</evidence>
<dbReference type="InterPro" id="IPR020562">
    <property type="entry name" value="PRibGlycinamide_synth_N"/>
</dbReference>
<dbReference type="HAMAP" id="MF_00138">
    <property type="entry name" value="GARS"/>
    <property type="match status" value="1"/>
</dbReference>
<evidence type="ECO:0000256" key="4">
    <source>
        <dbReference type="ARBA" id="ARBA00013255"/>
    </source>
</evidence>
<evidence type="ECO:0000256" key="11">
    <source>
        <dbReference type="ARBA" id="ARBA00038345"/>
    </source>
</evidence>
<keyword evidence="5 14" id="KW-0436">Ligase</keyword>
<dbReference type="GO" id="GO:0004637">
    <property type="term" value="F:phosphoribosylamine-glycine ligase activity"/>
    <property type="evidence" value="ECO:0007669"/>
    <property type="project" value="UniProtKB-UniRule"/>
</dbReference>
<evidence type="ECO:0000256" key="12">
    <source>
        <dbReference type="ARBA" id="ARBA00042242"/>
    </source>
</evidence>
<dbReference type="GO" id="GO:0005524">
    <property type="term" value="F:ATP binding"/>
    <property type="evidence" value="ECO:0007669"/>
    <property type="project" value="UniProtKB-UniRule"/>
</dbReference>
<dbReference type="FunFam" id="3.30.470.20:FF:000018">
    <property type="entry name" value="Trifunctional purine biosynthetic protein adenosine-3"/>
    <property type="match status" value="1"/>
</dbReference>
<dbReference type="GO" id="GO:0046872">
    <property type="term" value="F:metal ion binding"/>
    <property type="evidence" value="ECO:0007669"/>
    <property type="project" value="UniProtKB-KW"/>
</dbReference>
<dbReference type="InterPro" id="IPR000115">
    <property type="entry name" value="PRibGlycinamide_synth"/>
</dbReference>
<keyword evidence="10" id="KW-0464">Manganese</keyword>
<dbReference type="EMBL" id="SMAB01000016">
    <property type="protein sequence ID" value="TCS80609.1"/>
    <property type="molecule type" value="Genomic_DNA"/>
</dbReference>
<evidence type="ECO:0000256" key="10">
    <source>
        <dbReference type="ARBA" id="ARBA00023211"/>
    </source>
</evidence>
<dbReference type="FunFam" id="3.90.600.10:FF:000001">
    <property type="entry name" value="Trifunctional purine biosynthetic protein adenosine-3"/>
    <property type="match status" value="1"/>
</dbReference>
<dbReference type="InterPro" id="IPR020561">
    <property type="entry name" value="PRibGlycinamid_synth_ATP-grasp"/>
</dbReference>
<organism evidence="17 18">
    <name type="scientific">Tepidibacillus fermentans</name>
    <dbReference type="NCBI Taxonomy" id="1281767"/>
    <lineage>
        <taxon>Bacteria</taxon>
        <taxon>Bacillati</taxon>
        <taxon>Bacillota</taxon>
        <taxon>Bacilli</taxon>
        <taxon>Bacillales</taxon>
        <taxon>Bacillaceae</taxon>
        <taxon>Tepidibacillus</taxon>
    </lineage>
</organism>
<dbReference type="PANTHER" id="PTHR43472:SF1">
    <property type="entry name" value="PHOSPHORIBOSYLAMINE--GLYCINE LIGASE, CHLOROPLASTIC"/>
    <property type="match status" value="1"/>
</dbReference>
<dbReference type="SUPFAM" id="SSF51246">
    <property type="entry name" value="Rudiment single hybrid motif"/>
    <property type="match status" value="1"/>
</dbReference>
<comment type="similarity">
    <text evidence="11 14">Belongs to the GARS family.</text>
</comment>
<evidence type="ECO:0000313" key="18">
    <source>
        <dbReference type="Proteomes" id="UP000295788"/>
    </source>
</evidence>
<keyword evidence="8 14" id="KW-0658">Purine biosynthesis</keyword>
<sequence>MKVLVVGQGGREHALVKAIKRSKKVERIYCAPGNGGIEQDAICLPIQEDDFPRLVEAVQQYQIDLTVVGPENPLHAGIVDYFQERGLPIIGPSKVAARIEASKSFAKKLMAKYNIPTADYQVFDHAEAAIEYVKEKGAPIVIKADGLAAGKGVVVANTVDEAIIAIQNMMEQQIFGTAGQKIVIEEFLEGEELTVMSFVDGEHFIMMEPAQDHKPIFDGDKGPNTGGMGSYSPVPQMGQELLHRVREQIIKPIIAGMANEGYPFKGILYAGLMMTKSGPKVIEFNARFGDPETQVILPRLKTDLIDIFTAIQNGTLDQLQLEWDQQAAVCVIMSSKGYPGDYEKGKPIKINETLLPKQTEIYLAGVRREQGHLLTNGGRVLGVTALGTTIQEAKERAYQGVQAISFEGAHYRTDIANKAIYK</sequence>
<dbReference type="SUPFAM" id="SSF56059">
    <property type="entry name" value="Glutathione synthetase ATP-binding domain-like"/>
    <property type="match status" value="1"/>
</dbReference>
<comment type="pathway">
    <text evidence="3 14">Purine metabolism; IMP biosynthesis via de novo pathway; N(1)-(5-phospho-D-ribosyl)glycinamide from 5-phospho-alpha-D-ribose 1-diphosphate: step 2/2.</text>
</comment>
<dbReference type="Pfam" id="PF01071">
    <property type="entry name" value="GARS_A"/>
    <property type="match status" value="1"/>
</dbReference>
<keyword evidence="18" id="KW-1185">Reference proteome</keyword>
<dbReference type="Pfam" id="PF02844">
    <property type="entry name" value="GARS_N"/>
    <property type="match status" value="1"/>
</dbReference>
<keyword evidence="6" id="KW-0479">Metal-binding</keyword>
<keyword evidence="9 15" id="KW-0067">ATP-binding</keyword>
<evidence type="ECO:0000256" key="3">
    <source>
        <dbReference type="ARBA" id="ARBA00005174"/>
    </source>
</evidence>
<evidence type="ECO:0000256" key="8">
    <source>
        <dbReference type="ARBA" id="ARBA00022755"/>
    </source>
</evidence>
<dbReference type="Proteomes" id="UP000295788">
    <property type="component" value="Unassembled WGS sequence"/>
</dbReference>
<dbReference type="Pfam" id="PF02843">
    <property type="entry name" value="GARS_C"/>
    <property type="match status" value="1"/>
</dbReference>
<dbReference type="Gene3D" id="3.90.600.10">
    <property type="entry name" value="Phosphoribosylglycinamide synthetase, C-terminal domain"/>
    <property type="match status" value="1"/>
</dbReference>
<dbReference type="EC" id="6.3.4.13" evidence="4 14"/>
<dbReference type="GO" id="GO:0009113">
    <property type="term" value="P:purine nucleobase biosynthetic process"/>
    <property type="evidence" value="ECO:0007669"/>
    <property type="project" value="InterPro"/>
</dbReference>
<comment type="cofactor">
    <cofactor evidence="2">
        <name>Mg(2+)</name>
        <dbReference type="ChEBI" id="CHEBI:18420"/>
    </cofactor>
</comment>
<dbReference type="UniPathway" id="UPA00074">
    <property type="reaction ID" value="UER00125"/>
</dbReference>
<gene>
    <name evidence="14" type="primary">purD</name>
    <name evidence="17" type="ORF">EDD72_11629</name>
</gene>
<evidence type="ECO:0000256" key="13">
    <source>
        <dbReference type="ARBA" id="ARBA00042864"/>
    </source>
</evidence>
<accession>A0A4R3KCG6</accession>
<comment type="caution">
    <text evidence="17">The sequence shown here is derived from an EMBL/GenBank/DDBJ whole genome shotgun (WGS) entry which is preliminary data.</text>
</comment>
<evidence type="ECO:0000256" key="15">
    <source>
        <dbReference type="PROSITE-ProRule" id="PRU00409"/>
    </source>
</evidence>
<dbReference type="Gene3D" id="3.30.470.20">
    <property type="entry name" value="ATP-grasp fold, B domain"/>
    <property type="match status" value="1"/>
</dbReference>
<dbReference type="OrthoDB" id="9807240at2"/>
<comment type="catalytic activity">
    <reaction evidence="14">
        <text>5-phospho-beta-D-ribosylamine + glycine + ATP = N(1)-(5-phospho-beta-D-ribosyl)glycinamide + ADP + phosphate + H(+)</text>
        <dbReference type="Rhea" id="RHEA:17453"/>
        <dbReference type="ChEBI" id="CHEBI:15378"/>
        <dbReference type="ChEBI" id="CHEBI:30616"/>
        <dbReference type="ChEBI" id="CHEBI:43474"/>
        <dbReference type="ChEBI" id="CHEBI:57305"/>
        <dbReference type="ChEBI" id="CHEBI:58681"/>
        <dbReference type="ChEBI" id="CHEBI:143788"/>
        <dbReference type="ChEBI" id="CHEBI:456216"/>
        <dbReference type="EC" id="6.3.4.13"/>
    </reaction>
</comment>
<dbReference type="PANTHER" id="PTHR43472">
    <property type="entry name" value="PHOSPHORIBOSYLAMINE--GLYCINE LIGASE"/>
    <property type="match status" value="1"/>
</dbReference>
<dbReference type="InterPro" id="IPR011761">
    <property type="entry name" value="ATP-grasp"/>
</dbReference>
<feature type="domain" description="ATP-grasp" evidence="16">
    <location>
        <begin position="107"/>
        <end position="313"/>
    </location>
</feature>
<dbReference type="InterPro" id="IPR037123">
    <property type="entry name" value="PRibGlycinamide_synth_C_sf"/>
</dbReference>
<dbReference type="InterPro" id="IPR020560">
    <property type="entry name" value="PRibGlycinamide_synth_C-dom"/>
</dbReference>
<evidence type="ECO:0000256" key="1">
    <source>
        <dbReference type="ARBA" id="ARBA00001936"/>
    </source>
</evidence>
<dbReference type="NCBIfam" id="TIGR00877">
    <property type="entry name" value="purD"/>
    <property type="match status" value="1"/>
</dbReference>
<evidence type="ECO:0000259" key="16">
    <source>
        <dbReference type="PROSITE" id="PS50975"/>
    </source>
</evidence>
<protein>
    <recommendedName>
        <fullName evidence="4 14">Phosphoribosylamine--glycine ligase</fullName>
        <ecNumber evidence="4 14">6.3.4.13</ecNumber>
    </recommendedName>
    <alternativeName>
        <fullName evidence="14">GARS</fullName>
    </alternativeName>
    <alternativeName>
        <fullName evidence="12 14">Glycinamide ribonucleotide synthetase</fullName>
    </alternativeName>
    <alternativeName>
        <fullName evidence="13 14">Phosphoribosylglycinamide synthetase</fullName>
    </alternativeName>
</protein>
<dbReference type="GO" id="GO:0006189">
    <property type="term" value="P:'de novo' IMP biosynthetic process"/>
    <property type="evidence" value="ECO:0007669"/>
    <property type="project" value="UniProtKB-UniRule"/>
</dbReference>
<evidence type="ECO:0000256" key="14">
    <source>
        <dbReference type="HAMAP-Rule" id="MF_00138"/>
    </source>
</evidence>
<dbReference type="Gene3D" id="3.30.1490.20">
    <property type="entry name" value="ATP-grasp fold, A domain"/>
    <property type="match status" value="1"/>
</dbReference>
<dbReference type="InterPro" id="IPR013815">
    <property type="entry name" value="ATP_grasp_subdomain_1"/>
</dbReference>
<reference evidence="17 18" key="1">
    <citation type="submission" date="2019-03" db="EMBL/GenBank/DDBJ databases">
        <title>Genomic Encyclopedia of Type Strains, Phase IV (KMG-IV): sequencing the most valuable type-strain genomes for metagenomic binning, comparative biology and taxonomic classification.</title>
        <authorList>
            <person name="Goeker M."/>
        </authorList>
    </citation>
    <scope>NUCLEOTIDE SEQUENCE [LARGE SCALE GENOMIC DNA]</scope>
    <source>
        <strain evidence="17 18">DSM 23802</strain>
    </source>
</reference>
<name>A0A4R3KCG6_9BACI</name>
<evidence type="ECO:0000256" key="2">
    <source>
        <dbReference type="ARBA" id="ARBA00001946"/>
    </source>
</evidence>
<evidence type="ECO:0000256" key="7">
    <source>
        <dbReference type="ARBA" id="ARBA00022741"/>
    </source>
</evidence>
<dbReference type="SMART" id="SM01209">
    <property type="entry name" value="GARS_A"/>
    <property type="match status" value="1"/>
</dbReference>
<evidence type="ECO:0000256" key="5">
    <source>
        <dbReference type="ARBA" id="ARBA00022598"/>
    </source>
</evidence>
<evidence type="ECO:0000313" key="17">
    <source>
        <dbReference type="EMBL" id="TCS80609.1"/>
    </source>
</evidence>
<dbReference type="RefSeq" id="WP_132769719.1">
    <property type="nucleotide sequence ID" value="NZ_SMAB01000016.1"/>
</dbReference>
<keyword evidence="7 15" id="KW-0547">Nucleotide-binding</keyword>
<dbReference type="InterPro" id="IPR020559">
    <property type="entry name" value="PRibGlycinamide_synth_CS"/>
</dbReference>
<dbReference type="PROSITE" id="PS50975">
    <property type="entry name" value="ATP_GRASP"/>
    <property type="match status" value="1"/>
</dbReference>
<dbReference type="Gene3D" id="3.40.50.20">
    <property type="match status" value="1"/>
</dbReference>
<evidence type="ECO:0000256" key="6">
    <source>
        <dbReference type="ARBA" id="ARBA00022723"/>
    </source>
</evidence>
<dbReference type="InterPro" id="IPR016185">
    <property type="entry name" value="PreATP-grasp_dom_sf"/>
</dbReference>
<dbReference type="SUPFAM" id="SSF52440">
    <property type="entry name" value="PreATP-grasp domain"/>
    <property type="match status" value="1"/>
</dbReference>
<dbReference type="InterPro" id="IPR011054">
    <property type="entry name" value="Rudment_hybrid_motif"/>
</dbReference>
<dbReference type="SMART" id="SM01210">
    <property type="entry name" value="GARS_C"/>
    <property type="match status" value="1"/>
</dbReference>
<comment type="cofactor">
    <cofactor evidence="1">
        <name>Mn(2+)</name>
        <dbReference type="ChEBI" id="CHEBI:29035"/>
    </cofactor>
</comment>
<proteinExistence type="inferred from homology"/>
<dbReference type="FunFam" id="3.30.1490.20:FF:000006">
    <property type="entry name" value="phosphoribosylamine--glycine ligase, chloroplastic-like"/>
    <property type="match status" value="1"/>
</dbReference>
<dbReference type="PROSITE" id="PS00184">
    <property type="entry name" value="GARS"/>
    <property type="match status" value="1"/>
</dbReference>